<dbReference type="RefSeq" id="XP_013255051.1">
    <property type="nucleotide sequence ID" value="XM_013399597.1"/>
</dbReference>
<dbReference type="PANTHER" id="PTHR33840:SF1">
    <property type="entry name" value="TLE1 PHOSPHOLIPASE DOMAIN-CONTAINING PROTEIN"/>
    <property type="match status" value="1"/>
</dbReference>
<evidence type="ECO:0000313" key="3">
    <source>
        <dbReference type="EMBL" id="KEF52461.1"/>
    </source>
</evidence>
<dbReference type="VEuPathDB" id="FungiDB:A1O9_11303"/>
<dbReference type="InterPro" id="IPR018712">
    <property type="entry name" value="Tle1-like_cat"/>
</dbReference>
<evidence type="ECO:0000313" key="4">
    <source>
        <dbReference type="Proteomes" id="UP000027920"/>
    </source>
</evidence>
<dbReference type="HOGENOM" id="CLU_005049_1_1_1"/>
<comment type="caution">
    <text evidence="3">The sequence shown here is derived from an EMBL/GenBank/DDBJ whole genome shotgun (WGS) entry which is preliminary data.</text>
</comment>
<dbReference type="GeneID" id="25286202"/>
<dbReference type="OrthoDB" id="3057168at2759"/>
<dbReference type="Proteomes" id="UP000027920">
    <property type="component" value="Unassembled WGS sequence"/>
</dbReference>
<name>A0A072NXX2_9EURO</name>
<evidence type="ECO:0000256" key="1">
    <source>
        <dbReference type="SAM" id="MobiDB-lite"/>
    </source>
</evidence>
<proteinExistence type="predicted"/>
<accession>A0A072NXX2</accession>
<protein>
    <recommendedName>
        <fullName evidence="2">T6SS Phospholipase effector Tle1-like catalytic domain-containing protein</fullName>
    </recommendedName>
</protein>
<feature type="region of interest" description="Disordered" evidence="1">
    <location>
        <begin position="485"/>
        <end position="511"/>
    </location>
</feature>
<sequence>MPHKRIIVCCDGTWNNADGTGQVPTNVAKLARCIDNEAEVYEDGKEVLIKQVVYYQRGIGSVGGWLFGKFENAIEGATGRGVRENIMQAYQFICLNYQHGDEIFLFGFSRGAFTARSIGHLIWTMGLLTHRGLRQLGSIFEQWESQNETEKVKGSLDDDQEVKDYFRDLLAREMTRPGIPIKVCGVWDTVGSLGLPRPFFLPQPVGKKLAFVNTKVLPNVEYAFHALALDERRRQFKPTLWEKPEGQELPRVLRQCWFPGSHSDVGGGLKDGAAARLPLAWMLSQLDGLLEFDPLAVGQFMRVSESSPSILGRIHNSMSLFFLFGGSYFRVPGTFTSVNPRTREYTDQRLRNTYESIHWSARERMSEQVDDYDKAGLVNFRMKGVVTELDSPIVHEAEEQEVLPLPGPPGRRTVVQWVNQKLDVALMEDDLREYERKILKLWGLQQLYAMTIDKTAEDNFTSENSLDSAHGGSVAERLQRLSLHGKRPTAELTLETPPELRAQPAPRSETF</sequence>
<dbReference type="Pfam" id="PF09994">
    <property type="entry name" value="T6SS_Tle1-like_cat"/>
    <property type="match status" value="1"/>
</dbReference>
<dbReference type="PANTHER" id="PTHR33840">
    <property type="match status" value="1"/>
</dbReference>
<gene>
    <name evidence="3" type="ORF">A1O9_11303</name>
</gene>
<dbReference type="STRING" id="1182545.A0A072NXX2"/>
<dbReference type="EMBL" id="AMGV01000017">
    <property type="protein sequence ID" value="KEF52461.1"/>
    <property type="molecule type" value="Genomic_DNA"/>
</dbReference>
<reference evidence="3 4" key="1">
    <citation type="submission" date="2013-03" db="EMBL/GenBank/DDBJ databases">
        <title>The Genome Sequence of Exophiala aquamarina CBS 119918.</title>
        <authorList>
            <consortium name="The Broad Institute Genomics Platform"/>
            <person name="Cuomo C."/>
            <person name="de Hoog S."/>
            <person name="Gorbushina A."/>
            <person name="Walker B."/>
            <person name="Young S.K."/>
            <person name="Zeng Q."/>
            <person name="Gargeya S."/>
            <person name="Fitzgerald M."/>
            <person name="Haas B."/>
            <person name="Abouelleil A."/>
            <person name="Allen A.W."/>
            <person name="Alvarado L."/>
            <person name="Arachchi H.M."/>
            <person name="Berlin A.M."/>
            <person name="Chapman S.B."/>
            <person name="Gainer-Dewar J."/>
            <person name="Goldberg J."/>
            <person name="Griggs A."/>
            <person name="Gujja S."/>
            <person name="Hansen M."/>
            <person name="Howarth C."/>
            <person name="Imamovic A."/>
            <person name="Ireland A."/>
            <person name="Larimer J."/>
            <person name="McCowan C."/>
            <person name="Murphy C."/>
            <person name="Pearson M."/>
            <person name="Poon T.W."/>
            <person name="Priest M."/>
            <person name="Roberts A."/>
            <person name="Saif S."/>
            <person name="Shea T."/>
            <person name="Sisk P."/>
            <person name="Sykes S."/>
            <person name="Wortman J."/>
            <person name="Nusbaum C."/>
            <person name="Birren B."/>
        </authorList>
    </citation>
    <scope>NUCLEOTIDE SEQUENCE [LARGE SCALE GENOMIC DNA]</scope>
    <source>
        <strain evidence="3 4">CBS 119918</strain>
    </source>
</reference>
<feature type="domain" description="T6SS Phospholipase effector Tle1-like catalytic" evidence="2">
    <location>
        <begin position="4"/>
        <end position="285"/>
    </location>
</feature>
<organism evidence="3 4">
    <name type="scientific">Exophiala aquamarina CBS 119918</name>
    <dbReference type="NCBI Taxonomy" id="1182545"/>
    <lineage>
        <taxon>Eukaryota</taxon>
        <taxon>Fungi</taxon>
        <taxon>Dikarya</taxon>
        <taxon>Ascomycota</taxon>
        <taxon>Pezizomycotina</taxon>
        <taxon>Eurotiomycetes</taxon>
        <taxon>Chaetothyriomycetidae</taxon>
        <taxon>Chaetothyriales</taxon>
        <taxon>Herpotrichiellaceae</taxon>
        <taxon>Exophiala</taxon>
    </lineage>
</organism>
<evidence type="ECO:0000259" key="2">
    <source>
        <dbReference type="Pfam" id="PF09994"/>
    </source>
</evidence>
<keyword evidence="4" id="KW-1185">Reference proteome</keyword>
<dbReference type="AlphaFoldDB" id="A0A072NXX2"/>